<feature type="domain" description="Glycoside-hydrolase family GH114 TIM-barrel" evidence="1">
    <location>
        <begin position="27"/>
        <end position="286"/>
    </location>
</feature>
<dbReference type="PANTHER" id="PTHR35882">
    <property type="entry name" value="PELA"/>
    <property type="match status" value="1"/>
</dbReference>
<keyword evidence="2" id="KW-0378">Hydrolase</keyword>
<dbReference type="PRINTS" id="PR01545">
    <property type="entry name" value="THEMAYE10DUF"/>
</dbReference>
<dbReference type="InterPro" id="IPR004352">
    <property type="entry name" value="GH114_TIM-barrel"/>
</dbReference>
<keyword evidence="3" id="KW-1185">Reference proteome</keyword>
<organism evidence="2 3">
    <name type="scientific">Devosia albogilva</name>
    <dbReference type="NCBI Taxonomy" id="429726"/>
    <lineage>
        <taxon>Bacteria</taxon>
        <taxon>Pseudomonadati</taxon>
        <taxon>Pseudomonadota</taxon>
        <taxon>Alphaproteobacteria</taxon>
        <taxon>Hyphomicrobiales</taxon>
        <taxon>Devosiaceae</taxon>
        <taxon>Devosia</taxon>
    </lineage>
</organism>
<evidence type="ECO:0000259" key="1">
    <source>
        <dbReference type="Pfam" id="PF03537"/>
    </source>
</evidence>
<dbReference type="RefSeq" id="WP_386834177.1">
    <property type="nucleotide sequence ID" value="NZ_JBHUNP010000001.1"/>
</dbReference>
<dbReference type="Gene3D" id="3.20.20.70">
    <property type="entry name" value="Aldolase class I"/>
    <property type="match status" value="1"/>
</dbReference>
<name>A0ABW5QNG1_9HYPH</name>
<evidence type="ECO:0000313" key="3">
    <source>
        <dbReference type="Proteomes" id="UP001597521"/>
    </source>
</evidence>
<reference evidence="3" key="1">
    <citation type="journal article" date="2019" name="Int. J. Syst. Evol. Microbiol.">
        <title>The Global Catalogue of Microorganisms (GCM) 10K type strain sequencing project: providing services to taxonomists for standard genome sequencing and annotation.</title>
        <authorList>
            <consortium name="The Broad Institute Genomics Platform"/>
            <consortium name="The Broad Institute Genome Sequencing Center for Infectious Disease"/>
            <person name="Wu L."/>
            <person name="Ma J."/>
        </authorList>
    </citation>
    <scope>NUCLEOTIDE SEQUENCE [LARGE SCALE GENOMIC DNA]</scope>
    <source>
        <strain evidence="3">CCM 7427</strain>
    </source>
</reference>
<dbReference type="EMBL" id="JBHUNP010000001">
    <property type="protein sequence ID" value="MFD2648849.1"/>
    <property type="molecule type" value="Genomic_DNA"/>
</dbReference>
<evidence type="ECO:0000313" key="2">
    <source>
        <dbReference type="EMBL" id="MFD2648849.1"/>
    </source>
</evidence>
<dbReference type="NCBIfam" id="TIGR01370">
    <property type="entry name" value="MJ1477/TM1410 family putative glycoside hydrolase"/>
    <property type="match status" value="1"/>
</dbReference>
<comment type="caution">
    <text evidence="2">The sequence shown here is derived from an EMBL/GenBank/DDBJ whole genome shotgun (WGS) entry which is preliminary data.</text>
</comment>
<dbReference type="InterPro" id="IPR016063">
    <property type="entry name" value="TM1410_Glycdase"/>
</dbReference>
<dbReference type="Proteomes" id="UP001597521">
    <property type="component" value="Unassembled WGS sequence"/>
</dbReference>
<dbReference type="InterPro" id="IPR017853">
    <property type="entry name" value="GH"/>
</dbReference>
<dbReference type="SUPFAM" id="SSF51445">
    <property type="entry name" value="(Trans)glycosidases"/>
    <property type="match status" value="1"/>
</dbReference>
<dbReference type="Pfam" id="PF03537">
    <property type="entry name" value="Glyco_hydro_114"/>
    <property type="match status" value="1"/>
</dbReference>
<dbReference type="GO" id="GO:0016787">
    <property type="term" value="F:hydrolase activity"/>
    <property type="evidence" value="ECO:0007669"/>
    <property type="project" value="UniProtKB-KW"/>
</dbReference>
<sequence>MMLAVFSPTEAIAEEPMRVRELSAATSWIYQLQDLVPSRIARSAADVAVVDFAQNGSTLPLDRNDVARMRLKPDGTRRIVLAYLSIGEAEDYRFYWHRDWRYAPPDWLGEENPEWPGNYHVDFWHPQWQAILFGGPNSYLDQIQSAGFDGVYLDRVDAFAEGGAQESGKDRMRELVGRLSAYARMRNPAFLVVAQNGEELLADPEYRRVLDGFAKEDLFYGVDGDGVPNSKSEIRASLRHIMTLLNEGKPVFLVEYLRDPTAMATATGYAKQLGVPIYFAQRELDDVYALSR</sequence>
<dbReference type="InterPro" id="IPR013785">
    <property type="entry name" value="Aldolase_TIM"/>
</dbReference>
<protein>
    <submittedName>
        <fullName evidence="2">MJ1477/TM1410 family putative glycoside hydrolase</fullName>
    </submittedName>
</protein>
<dbReference type="InterPro" id="IPR016062">
    <property type="entry name" value="TM1410-rel"/>
</dbReference>
<dbReference type="PANTHER" id="PTHR35882:SF2">
    <property type="entry name" value="PELA"/>
    <property type="match status" value="1"/>
</dbReference>
<proteinExistence type="predicted"/>
<accession>A0ABW5QNG1</accession>
<gene>
    <name evidence="2" type="ORF">ACFSX5_13750</name>
</gene>